<dbReference type="EMBL" id="CP077062">
    <property type="protein sequence ID" value="QWZ09083.1"/>
    <property type="molecule type" value="Genomic_DNA"/>
</dbReference>
<gene>
    <name evidence="3" type="ORF">KRR39_04505</name>
</gene>
<keyword evidence="1" id="KW-0732">Signal</keyword>
<feature type="chain" id="PRO_5038022465" evidence="1">
    <location>
        <begin position="34"/>
        <end position="209"/>
    </location>
</feature>
<dbReference type="Proteomes" id="UP000683575">
    <property type="component" value="Chromosome"/>
</dbReference>
<dbReference type="CDD" id="cd12797">
    <property type="entry name" value="M23_peptidase"/>
    <property type="match status" value="1"/>
</dbReference>
<reference evidence="3" key="1">
    <citation type="submission" date="2021-06" db="EMBL/GenBank/DDBJ databases">
        <title>Complete genome sequence of Nocardioides sp. G188.</title>
        <authorList>
            <person name="Im W.-T."/>
        </authorList>
    </citation>
    <scope>NUCLEOTIDE SEQUENCE</scope>
    <source>
        <strain evidence="3">G188</strain>
    </source>
</reference>
<dbReference type="PANTHER" id="PTHR21666">
    <property type="entry name" value="PEPTIDASE-RELATED"/>
    <property type="match status" value="1"/>
</dbReference>
<dbReference type="InterPro" id="IPR050570">
    <property type="entry name" value="Cell_wall_metabolism_enzyme"/>
</dbReference>
<feature type="domain" description="M23ase beta-sheet core" evidence="2">
    <location>
        <begin position="62"/>
        <end position="150"/>
    </location>
</feature>
<proteinExistence type="predicted"/>
<dbReference type="RefSeq" id="WP_216940929.1">
    <property type="nucleotide sequence ID" value="NZ_CP077062.1"/>
</dbReference>
<dbReference type="PANTHER" id="PTHR21666:SF289">
    <property type="entry name" value="L-ALA--D-GLU ENDOPEPTIDASE"/>
    <property type="match status" value="1"/>
</dbReference>
<sequence>MRTAPCRPVLRPLLLTLLLATAVLLAAPGPARADPAPGVWPLEPRPEVVSGFDPPGTRWGSGHRGVDLAGRVGQPVRAALAGRVTFAGALAGRGVVVVDHGATRTTYEPVAASASVGDDVGAGTVLGRLELFGSHCFPRSCLHWGLIEGREHYLDPLTLVGAGPVRLLPLDAVLPAFAGPVARSFPVPGPAAVPGPRGAAPLVRGPRLL</sequence>
<evidence type="ECO:0000313" key="4">
    <source>
        <dbReference type="Proteomes" id="UP000683575"/>
    </source>
</evidence>
<accession>A0A975Y125</accession>
<dbReference type="KEGG" id="nps:KRR39_04505"/>
<organism evidence="3 4">
    <name type="scientific">Nocardioides panacis</name>
    <dbReference type="NCBI Taxonomy" id="2849501"/>
    <lineage>
        <taxon>Bacteria</taxon>
        <taxon>Bacillati</taxon>
        <taxon>Actinomycetota</taxon>
        <taxon>Actinomycetes</taxon>
        <taxon>Propionibacteriales</taxon>
        <taxon>Nocardioidaceae</taxon>
        <taxon>Nocardioides</taxon>
    </lineage>
</organism>
<dbReference type="InterPro" id="IPR016047">
    <property type="entry name" value="M23ase_b-sheet_dom"/>
</dbReference>
<evidence type="ECO:0000313" key="3">
    <source>
        <dbReference type="EMBL" id="QWZ09083.1"/>
    </source>
</evidence>
<name>A0A975Y125_9ACTN</name>
<feature type="signal peptide" evidence="1">
    <location>
        <begin position="1"/>
        <end position="33"/>
    </location>
</feature>
<dbReference type="Pfam" id="PF01551">
    <property type="entry name" value="Peptidase_M23"/>
    <property type="match status" value="1"/>
</dbReference>
<dbReference type="AlphaFoldDB" id="A0A975Y125"/>
<evidence type="ECO:0000259" key="2">
    <source>
        <dbReference type="Pfam" id="PF01551"/>
    </source>
</evidence>
<protein>
    <submittedName>
        <fullName evidence="3">M23 family metallopeptidase</fullName>
    </submittedName>
</protein>
<dbReference type="GO" id="GO:0004222">
    <property type="term" value="F:metalloendopeptidase activity"/>
    <property type="evidence" value="ECO:0007669"/>
    <property type="project" value="TreeGrafter"/>
</dbReference>
<evidence type="ECO:0000256" key="1">
    <source>
        <dbReference type="SAM" id="SignalP"/>
    </source>
</evidence>
<keyword evidence="4" id="KW-1185">Reference proteome</keyword>